<reference evidence="3 4" key="1">
    <citation type="journal article" date="2018" name="Front. Microbiol.">
        <title>Genomic and genetic insights into a cosmopolitan fungus, Paecilomyces variotii (Eurotiales).</title>
        <authorList>
            <person name="Urquhart A.S."/>
            <person name="Mondo S.J."/>
            <person name="Makela M.R."/>
            <person name="Hane J.K."/>
            <person name="Wiebenga A."/>
            <person name="He G."/>
            <person name="Mihaltcheva S."/>
            <person name="Pangilinan J."/>
            <person name="Lipzen A."/>
            <person name="Barry K."/>
            <person name="de Vries R.P."/>
            <person name="Grigoriev I.V."/>
            <person name="Idnurm A."/>
        </authorList>
    </citation>
    <scope>NUCLEOTIDE SEQUENCE [LARGE SCALE GENOMIC DNA]</scope>
    <source>
        <strain evidence="3 4">CBS 101075</strain>
    </source>
</reference>
<feature type="region of interest" description="Disordered" evidence="1">
    <location>
        <begin position="200"/>
        <end position="263"/>
    </location>
</feature>
<dbReference type="EMBL" id="RCNU01000001">
    <property type="protein sequence ID" value="RWQ99734.1"/>
    <property type="molecule type" value="Genomic_DNA"/>
</dbReference>
<dbReference type="PANTHER" id="PTHR35519">
    <property type="entry name" value="MEMBRANE PROTEINS"/>
    <property type="match status" value="1"/>
</dbReference>
<dbReference type="STRING" id="264951.A0A443I6M6"/>
<keyword evidence="2" id="KW-0472">Membrane</keyword>
<dbReference type="VEuPathDB" id="FungiDB:C8Q69DRAFT_34291"/>
<gene>
    <name evidence="3" type="ORF">C8Q69DRAFT_34291</name>
</gene>
<dbReference type="Proteomes" id="UP000283841">
    <property type="component" value="Unassembled WGS sequence"/>
</dbReference>
<dbReference type="AlphaFoldDB" id="A0A443I6M6"/>
<keyword evidence="2" id="KW-1133">Transmembrane helix</keyword>
<dbReference type="InterPro" id="IPR025187">
    <property type="entry name" value="DUF4112"/>
</dbReference>
<sequence>MSGQLAALVGKRILNEHAKNHFGQEDPYFEEVPASRLNRAFGRKTQKRRKAVPPGLSENDAKVLTKVKRRAYRLDYSLFNLCGIQFGWSSVIAIIPFAGDAADVALALMVLRTCEEIDGGLPGNLRMHMMFNIMIDFIVGLVPFVGDIADALYKCNTRNAVLLEKHLRAKGARAMAKGSKQQQRVTDLSVAEEFDRYEDGLLTDQPNHPGQSASGARTDDGVDEPVRPQPAKTQKENRGGRGWFGGAKQPTGDLERGVVRNTD</sequence>
<protein>
    <recommendedName>
        <fullName evidence="5">PH domain protein</fullName>
    </recommendedName>
</protein>
<dbReference type="Pfam" id="PF13430">
    <property type="entry name" value="DUF4112"/>
    <property type="match status" value="1"/>
</dbReference>
<evidence type="ECO:0000256" key="1">
    <source>
        <dbReference type="SAM" id="MobiDB-lite"/>
    </source>
</evidence>
<proteinExistence type="predicted"/>
<accession>A0A443I6M6</accession>
<feature type="compositionally biased region" description="Basic and acidic residues" evidence="1">
    <location>
        <begin position="253"/>
        <end position="263"/>
    </location>
</feature>
<feature type="transmembrane region" description="Helical" evidence="2">
    <location>
        <begin position="129"/>
        <end position="149"/>
    </location>
</feature>
<keyword evidence="4" id="KW-1185">Reference proteome</keyword>
<name>A0A443I6M6_BYSSP</name>
<feature type="compositionally biased region" description="Polar residues" evidence="1">
    <location>
        <begin position="204"/>
        <end position="215"/>
    </location>
</feature>
<evidence type="ECO:0000313" key="4">
    <source>
        <dbReference type="Proteomes" id="UP000283841"/>
    </source>
</evidence>
<evidence type="ECO:0000313" key="3">
    <source>
        <dbReference type="EMBL" id="RWQ99734.1"/>
    </source>
</evidence>
<organism evidence="3 4">
    <name type="scientific">Byssochlamys spectabilis</name>
    <name type="common">Paecilomyces variotii</name>
    <dbReference type="NCBI Taxonomy" id="264951"/>
    <lineage>
        <taxon>Eukaryota</taxon>
        <taxon>Fungi</taxon>
        <taxon>Dikarya</taxon>
        <taxon>Ascomycota</taxon>
        <taxon>Pezizomycotina</taxon>
        <taxon>Eurotiomycetes</taxon>
        <taxon>Eurotiomycetidae</taxon>
        <taxon>Eurotiales</taxon>
        <taxon>Thermoascaceae</taxon>
        <taxon>Paecilomyces</taxon>
    </lineage>
</organism>
<evidence type="ECO:0008006" key="5">
    <source>
        <dbReference type="Google" id="ProtNLM"/>
    </source>
</evidence>
<dbReference type="PANTHER" id="PTHR35519:SF2">
    <property type="entry name" value="PH DOMAIN PROTEIN"/>
    <property type="match status" value="1"/>
</dbReference>
<feature type="transmembrane region" description="Helical" evidence="2">
    <location>
        <begin position="78"/>
        <end position="99"/>
    </location>
</feature>
<keyword evidence="2" id="KW-0812">Transmembrane</keyword>
<evidence type="ECO:0000256" key="2">
    <source>
        <dbReference type="SAM" id="Phobius"/>
    </source>
</evidence>
<feature type="compositionally biased region" description="Basic and acidic residues" evidence="1">
    <location>
        <begin position="217"/>
        <end position="226"/>
    </location>
</feature>
<dbReference type="GeneID" id="39596824"/>
<comment type="caution">
    <text evidence="3">The sequence shown here is derived from an EMBL/GenBank/DDBJ whole genome shotgun (WGS) entry which is preliminary data.</text>
</comment>
<dbReference type="RefSeq" id="XP_028489379.1">
    <property type="nucleotide sequence ID" value="XM_028627547.1"/>
</dbReference>